<protein>
    <submittedName>
        <fullName evidence="3">G_PROTEIN_RECEP_F1_2 domain-containing protein</fullName>
    </submittedName>
</protein>
<proteinExistence type="predicted"/>
<sequence>ISANIINISSLIHIIFIFFRLLLITFILIISFTHIGNDSFKWYTIHLYISFIPLEFMGFIQFIAHIIGYFHESFINCTRLSLCSWIRQFFAFLVEYEYSVMAVFIVFITFLSYVRPVFYRVWFVRRRWMSYFLIMHAISFLFTFLALASEFAVYFDELSITIRILDVVVTTVDYFLLIVLFALTGLFRTILLSICTLVALAPYRTAVMRIFRCVPKSAVTTIKTSRTSNIAYTSGKQ</sequence>
<keyword evidence="1" id="KW-0812">Transmembrane</keyword>
<feature type="transmembrane region" description="Helical" evidence="1">
    <location>
        <begin position="130"/>
        <end position="154"/>
    </location>
</feature>
<feature type="transmembrane region" description="Helical" evidence="1">
    <location>
        <begin position="98"/>
        <end position="118"/>
    </location>
</feature>
<name>A0A0M3ILR6_ASCLU</name>
<dbReference type="Proteomes" id="UP000036681">
    <property type="component" value="Unplaced"/>
</dbReference>
<keyword evidence="2" id="KW-1185">Reference proteome</keyword>
<dbReference type="AlphaFoldDB" id="A0A0M3ILR6"/>
<keyword evidence="1" id="KW-1133">Transmembrane helix</keyword>
<accession>A0A0M3ILR6</accession>
<evidence type="ECO:0000313" key="2">
    <source>
        <dbReference type="Proteomes" id="UP000036681"/>
    </source>
</evidence>
<feature type="transmembrane region" description="Helical" evidence="1">
    <location>
        <begin position="12"/>
        <end position="35"/>
    </location>
</feature>
<organism evidence="2 3">
    <name type="scientific">Ascaris lumbricoides</name>
    <name type="common">Giant roundworm</name>
    <dbReference type="NCBI Taxonomy" id="6252"/>
    <lineage>
        <taxon>Eukaryota</taxon>
        <taxon>Metazoa</taxon>
        <taxon>Ecdysozoa</taxon>
        <taxon>Nematoda</taxon>
        <taxon>Chromadorea</taxon>
        <taxon>Rhabditida</taxon>
        <taxon>Spirurina</taxon>
        <taxon>Ascaridomorpha</taxon>
        <taxon>Ascaridoidea</taxon>
        <taxon>Ascarididae</taxon>
        <taxon>Ascaris</taxon>
    </lineage>
</organism>
<keyword evidence="1" id="KW-0472">Membrane</keyword>
<feature type="transmembrane region" description="Helical" evidence="1">
    <location>
        <begin position="174"/>
        <end position="200"/>
    </location>
</feature>
<reference evidence="3" key="1">
    <citation type="submission" date="2017-02" db="UniProtKB">
        <authorList>
            <consortium name="WormBaseParasite"/>
        </authorList>
    </citation>
    <scope>IDENTIFICATION</scope>
</reference>
<evidence type="ECO:0000256" key="1">
    <source>
        <dbReference type="SAM" id="Phobius"/>
    </source>
</evidence>
<evidence type="ECO:0000313" key="3">
    <source>
        <dbReference type="WBParaSite" id="ALUE_0001969401-mRNA-1"/>
    </source>
</evidence>
<feature type="transmembrane region" description="Helical" evidence="1">
    <location>
        <begin position="47"/>
        <end position="70"/>
    </location>
</feature>
<dbReference type="WBParaSite" id="ALUE_0001969401-mRNA-1">
    <property type="protein sequence ID" value="ALUE_0001969401-mRNA-1"/>
    <property type="gene ID" value="ALUE_0001969401"/>
</dbReference>